<name>A0A9J9HBH0_RHIWR</name>
<reference evidence="2 3" key="1">
    <citation type="journal article" date="2010" name="J. Bacteriol.">
        <title>Genome sequence of the dioxin-mineralizing bacterium Sphingomonas wittichii RW1.</title>
        <authorList>
            <person name="Miller T.R."/>
            <person name="Delcher A.L."/>
            <person name="Salzberg S.L."/>
            <person name="Saunders E."/>
            <person name="Detter J.C."/>
            <person name="Halden R.U."/>
        </authorList>
    </citation>
    <scope>NUCLEOTIDE SEQUENCE [LARGE SCALE GENOMIC DNA]</scope>
    <source>
        <strain evidence="3">DSM 6014 / CCUG 31198 / JCM 15750 / NBRC 105917 / EY 4224 / RW1</strain>
    </source>
</reference>
<dbReference type="KEGG" id="swi:Swit_2172"/>
<proteinExistence type="predicted"/>
<protein>
    <submittedName>
        <fullName evidence="2">Uncharacterized protein</fullName>
    </submittedName>
</protein>
<evidence type="ECO:0000313" key="2">
    <source>
        <dbReference type="EMBL" id="ABQ68531.1"/>
    </source>
</evidence>
<dbReference type="EMBL" id="CP000699">
    <property type="protein sequence ID" value="ABQ68531.1"/>
    <property type="molecule type" value="Genomic_DNA"/>
</dbReference>
<keyword evidence="3" id="KW-1185">Reference proteome</keyword>
<accession>A0A9J9HBH0</accession>
<keyword evidence="1" id="KW-0472">Membrane</keyword>
<dbReference type="AlphaFoldDB" id="A0A9J9HBH0"/>
<keyword evidence="1" id="KW-0812">Transmembrane</keyword>
<feature type="transmembrane region" description="Helical" evidence="1">
    <location>
        <begin position="12"/>
        <end position="37"/>
    </location>
</feature>
<gene>
    <name evidence="2" type="ordered locus">Swit_2172</name>
</gene>
<keyword evidence="1" id="KW-1133">Transmembrane helix</keyword>
<organism evidence="2 3">
    <name type="scientific">Rhizorhabdus wittichii (strain DSM 6014 / CCUG 31198 / JCM 15750 / NBRC 105917 / EY 4224 / RW1)</name>
    <name type="common">Sphingomonas wittichii</name>
    <dbReference type="NCBI Taxonomy" id="392499"/>
    <lineage>
        <taxon>Bacteria</taxon>
        <taxon>Pseudomonadati</taxon>
        <taxon>Pseudomonadota</taxon>
        <taxon>Alphaproteobacteria</taxon>
        <taxon>Sphingomonadales</taxon>
        <taxon>Sphingomonadaceae</taxon>
        <taxon>Rhizorhabdus</taxon>
    </lineage>
</organism>
<dbReference type="Proteomes" id="UP000001989">
    <property type="component" value="Chromosome"/>
</dbReference>
<sequence>MSEPGGVSTGGVIGIVAGFLALIGGPTAIGKVGTWLADRADRRRQSRADGNREWEAKLKAREEAVEQQIADSLRECKDHCAAVTARADKLFYVVMLILPEVQRHAPTSAQLRQAKALLADILPIPFDPELPADMRAQLAAIDAQAL</sequence>
<evidence type="ECO:0000313" key="3">
    <source>
        <dbReference type="Proteomes" id="UP000001989"/>
    </source>
</evidence>
<dbReference type="OrthoDB" id="10001670at2"/>
<evidence type="ECO:0000256" key="1">
    <source>
        <dbReference type="SAM" id="Phobius"/>
    </source>
</evidence>